<evidence type="ECO:0000256" key="10">
    <source>
        <dbReference type="ARBA" id="ARBA00048567"/>
    </source>
</evidence>
<keyword evidence="8 11" id="KW-0067">ATP-binding</keyword>
<dbReference type="InterPro" id="IPR023000">
    <property type="entry name" value="Shikimate_kinase_CS"/>
</dbReference>
<comment type="function">
    <text evidence="11">Catalyzes the specific phosphorylation of the 3-hydroxyl group of shikimic acid using ATP as a cosubstrate.</text>
</comment>
<dbReference type="EMBL" id="QWLA01000078">
    <property type="protein sequence ID" value="RIH83393.1"/>
    <property type="molecule type" value="Genomic_DNA"/>
</dbReference>
<dbReference type="GO" id="GO:0009073">
    <property type="term" value="P:aromatic amino acid family biosynthetic process"/>
    <property type="evidence" value="ECO:0007669"/>
    <property type="project" value="UniProtKB-KW"/>
</dbReference>
<keyword evidence="13" id="KW-1185">Reference proteome</keyword>
<keyword evidence="9 11" id="KW-0057">Aromatic amino acid biosynthesis</keyword>
<feature type="binding site" evidence="11">
    <location>
        <begin position="23"/>
        <end position="28"/>
    </location>
    <ligand>
        <name>ATP</name>
        <dbReference type="ChEBI" id="CHEBI:30616"/>
    </ligand>
</feature>
<evidence type="ECO:0000256" key="9">
    <source>
        <dbReference type="ARBA" id="ARBA00023141"/>
    </source>
</evidence>
<comment type="similarity">
    <text evidence="2 11">Belongs to the shikimate kinase family.</text>
</comment>
<protein>
    <recommendedName>
        <fullName evidence="3 11">Shikimate kinase</fullName>
        <shortName evidence="11">SK</shortName>
        <ecNumber evidence="3 11">2.7.1.71</ecNumber>
    </recommendedName>
</protein>
<dbReference type="GO" id="GO:0000287">
    <property type="term" value="F:magnesium ion binding"/>
    <property type="evidence" value="ECO:0007669"/>
    <property type="project" value="UniProtKB-UniRule"/>
</dbReference>
<dbReference type="PRINTS" id="PR01100">
    <property type="entry name" value="SHIKIMTKNASE"/>
</dbReference>
<evidence type="ECO:0000256" key="6">
    <source>
        <dbReference type="ARBA" id="ARBA00022741"/>
    </source>
</evidence>
<evidence type="ECO:0000256" key="2">
    <source>
        <dbReference type="ARBA" id="ARBA00006997"/>
    </source>
</evidence>
<dbReference type="SUPFAM" id="SSF52540">
    <property type="entry name" value="P-loop containing nucleoside triphosphate hydrolases"/>
    <property type="match status" value="1"/>
</dbReference>
<keyword evidence="11" id="KW-0963">Cytoplasm</keyword>
<dbReference type="PROSITE" id="PS01128">
    <property type="entry name" value="SHIKIMATE_KINASE"/>
    <property type="match status" value="1"/>
</dbReference>
<dbReference type="Gene3D" id="3.40.50.300">
    <property type="entry name" value="P-loop containing nucleotide triphosphate hydrolases"/>
    <property type="match status" value="1"/>
</dbReference>
<dbReference type="OrthoDB" id="9800332at2"/>
<dbReference type="PANTHER" id="PTHR21087">
    <property type="entry name" value="SHIKIMATE KINASE"/>
    <property type="match status" value="1"/>
</dbReference>
<keyword evidence="6 11" id="KW-0547">Nucleotide-binding</keyword>
<dbReference type="GO" id="GO:0005829">
    <property type="term" value="C:cytosol"/>
    <property type="evidence" value="ECO:0007669"/>
    <property type="project" value="TreeGrafter"/>
</dbReference>
<feature type="binding site" evidence="11">
    <location>
        <position position="149"/>
    </location>
    <ligand>
        <name>substrate</name>
    </ligand>
</feature>
<accession>A0A399EIY5</accession>
<reference evidence="12 13" key="1">
    <citation type="submission" date="2018-08" db="EMBL/GenBank/DDBJ databases">
        <title>Meiothermus roseus NBRC 110900 genome sequencing project.</title>
        <authorList>
            <person name="Da Costa M.S."/>
            <person name="Albuquerque L."/>
            <person name="Raposo P."/>
            <person name="Froufe H.J.C."/>
            <person name="Barroso C.S."/>
            <person name="Egas C."/>
        </authorList>
    </citation>
    <scope>NUCLEOTIDE SEQUENCE [LARGE SCALE GENOMIC DNA]</scope>
    <source>
        <strain evidence="12 13">NBRC 110900</strain>
    </source>
</reference>
<dbReference type="NCBIfam" id="NF010554">
    <property type="entry name" value="PRK13948.1"/>
    <property type="match status" value="1"/>
</dbReference>
<comment type="caution">
    <text evidence="12">The sequence shown here is derived from an EMBL/GenBank/DDBJ whole genome shotgun (WGS) entry which is preliminary data.</text>
</comment>
<feature type="binding site" evidence="11">
    <location>
        <position position="69"/>
    </location>
    <ligand>
        <name>substrate</name>
    </ligand>
</feature>
<evidence type="ECO:0000313" key="13">
    <source>
        <dbReference type="Proteomes" id="UP000265341"/>
    </source>
</evidence>
<dbReference type="PANTHER" id="PTHR21087:SF16">
    <property type="entry name" value="SHIKIMATE KINASE 1, CHLOROPLASTIC"/>
    <property type="match status" value="1"/>
</dbReference>
<evidence type="ECO:0000256" key="1">
    <source>
        <dbReference type="ARBA" id="ARBA00004842"/>
    </source>
</evidence>
<dbReference type="InterPro" id="IPR027417">
    <property type="entry name" value="P-loop_NTPase"/>
</dbReference>
<keyword evidence="4 11" id="KW-0028">Amino-acid biosynthesis</keyword>
<evidence type="ECO:0000256" key="11">
    <source>
        <dbReference type="HAMAP-Rule" id="MF_00109"/>
    </source>
</evidence>
<comment type="catalytic activity">
    <reaction evidence="10 11">
        <text>shikimate + ATP = 3-phosphoshikimate + ADP + H(+)</text>
        <dbReference type="Rhea" id="RHEA:13121"/>
        <dbReference type="ChEBI" id="CHEBI:15378"/>
        <dbReference type="ChEBI" id="CHEBI:30616"/>
        <dbReference type="ChEBI" id="CHEBI:36208"/>
        <dbReference type="ChEBI" id="CHEBI:145989"/>
        <dbReference type="ChEBI" id="CHEBI:456216"/>
        <dbReference type="EC" id="2.7.1.71"/>
    </reaction>
</comment>
<feature type="binding site" evidence="11">
    <location>
        <position position="165"/>
    </location>
    <ligand>
        <name>ATP</name>
        <dbReference type="ChEBI" id="CHEBI:30616"/>
    </ligand>
</feature>
<keyword evidence="5 11" id="KW-0808">Transferase</keyword>
<keyword evidence="11" id="KW-0460">Magnesium</keyword>
<keyword evidence="7 11" id="KW-0418">Kinase</keyword>
<name>A0A399EIY5_9DEIN</name>
<sequence length="186" mass="21274">MSQSHVLKIERPATWVALTGFMGVGKSRIGRELARALMLHFIDLDGYIERETGLSIPDIFTHLGEETFRRLESEAVAELVQKDYLVLSLGGGTFTRPENRERLLARGPVIALWASPETILERVSRRPGQRPLLADTDPLTRIKQLMEQRRDIYRQATIHASTDGREVHDVVEELIEKLWEYAEADR</sequence>
<dbReference type="EC" id="2.7.1.71" evidence="3 11"/>
<organism evidence="12 13">
    <name type="scientific">Calidithermus roseus</name>
    <dbReference type="NCBI Taxonomy" id="1644118"/>
    <lineage>
        <taxon>Bacteria</taxon>
        <taxon>Thermotogati</taxon>
        <taxon>Deinococcota</taxon>
        <taxon>Deinococci</taxon>
        <taxon>Thermales</taxon>
        <taxon>Thermaceae</taxon>
        <taxon>Calidithermus</taxon>
    </lineage>
</organism>
<dbReference type="UniPathway" id="UPA00053">
    <property type="reaction ID" value="UER00088"/>
</dbReference>
<dbReference type="GO" id="GO:0005524">
    <property type="term" value="F:ATP binding"/>
    <property type="evidence" value="ECO:0007669"/>
    <property type="project" value="UniProtKB-UniRule"/>
</dbReference>
<feature type="binding site" evidence="11">
    <location>
        <position position="45"/>
    </location>
    <ligand>
        <name>substrate</name>
    </ligand>
</feature>
<feature type="binding site" evidence="11">
    <location>
        <position position="91"/>
    </location>
    <ligand>
        <name>substrate</name>
    </ligand>
</feature>
<dbReference type="GO" id="GO:0009423">
    <property type="term" value="P:chorismate biosynthetic process"/>
    <property type="evidence" value="ECO:0007669"/>
    <property type="project" value="UniProtKB-UniRule"/>
</dbReference>
<comment type="pathway">
    <text evidence="1 11">Metabolic intermediate biosynthesis; chorismate biosynthesis; chorismate from D-erythrose 4-phosphate and phosphoenolpyruvate: step 5/7.</text>
</comment>
<dbReference type="InterPro" id="IPR000623">
    <property type="entry name" value="Shikimate_kinase/TSH1"/>
</dbReference>
<evidence type="ECO:0000256" key="5">
    <source>
        <dbReference type="ARBA" id="ARBA00022679"/>
    </source>
</evidence>
<evidence type="ECO:0000256" key="3">
    <source>
        <dbReference type="ARBA" id="ARBA00012154"/>
    </source>
</evidence>
<feature type="binding site" evidence="11">
    <location>
        <position position="130"/>
    </location>
    <ligand>
        <name>ATP</name>
        <dbReference type="ChEBI" id="CHEBI:30616"/>
    </ligand>
</feature>
<dbReference type="Pfam" id="PF01202">
    <property type="entry name" value="SKI"/>
    <property type="match status" value="1"/>
</dbReference>
<feature type="binding site" evidence="11">
    <location>
        <position position="27"/>
    </location>
    <ligand>
        <name>Mg(2+)</name>
        <dbReference type="ChEBI" id="CHEBI:18420"/>
    </ligand>
</feature>
<comment type="subcellular location">
    <subcellularLocation>
        <location evidence="11">Cytoplasm</location>
    </subcellularLocation>
</comment>
<comment type="cofactor">
    <cofactor evidence="11">
        <name>Mg(2+)</name>
        <dbReference type="ChEBI" id="CHEBI:18420"/>
    </cofactor>
    <text evidence="11">Binds 1 Mg(2+) ion per subunit.</text>
</comment>
<dbReference type="InterPro" id="IPR031322">
    <property type="entry name" value="Shikimate/glucono_kinase"/>
</dbReference>
<comment type="subunit">
    <text evidence="11">Monomer.</text>
</comment>
<dbReference type="GO" id="GO:0008652">
    <property type="term" value="P:amino acid biosynthetic process"/>
    <property type="evidence" value="ECO:0007669"/>
    <property type="project" value="UniProtKB-KW"/>
</dbReference>
<evidence type="ECO:0000313" key="12">
    <source>
        <dbReference type="EMBL" id="RIH83393.1"/>
    </source>
</evidence>
<dbReference type="CDD" id="cd00464">
    <property type="entry name" value="SK"/>
    <property type="match status" value="1"/>
</dbReference>
<keyword evidence="11" id="KW-0479">Metal-binding</keyword>
<dbReference type="Proteomes" id="UP000265341">
    <property type="component" value="Unassembled WGS sequence"/>
</dbReference>
<dbReference type="HAMAP" id="MF_00109">
    <property type="entry name" value="Shikimate_kinase"/>
    <property type="match status" value="1"/>
</dbReference>
<evidence type="ECO:0000256" key="7">
    <source>
        <dbReference type="ARBA" id="ARBA00022777"/>
    </source>
</evidence>
<gene>
    <name evidence="12" type="primary">aroK_2</name>
    <name evidence="11" type="synonym">aroK</name>
    <name evidence="12" type="ORF">Mrose_03064</name>
</gene>
<dbReference type="GO" id="GO:0004765">
    <property type="term" value="F:shikimate kinase activity"/>
    <property type="evidence" value="ECO:0007669"/>
    <property type="project" value="UniProtKB-UniRule"/>
</dbReference>
<evidence type="ECO:0000256" key="8">
    <source>
        <dbReference type="ARBA" id="ARBA00022840"/>
    </source>
</evidence>
<dbReference type="RefSeq" id="WP_119279773.1">
    <property type="nucleotide sequence ID" value="NZ_QWLA01000078.1"/>
</dbReference>
<proteinExistence type="inferred from homology"/>
<evidence type="ECO:0000256" key="4">
    <source>
        <dbReference type="ARBA" id="ARBA00022605"/>
    </source>
</evidence>
<dbReference type="AlphaFoldDB" id="A0A399EIY5"/>